<protein>
    <submittedName>
        <fullName evidence="1">Uncharacterized protein</fullName>
    </submittedName>
</protein>
<organism evidence="1 2">
    <name type="scientific">Vararia minispora EC-137</name>
    <dbReference type="NCBI Taxonomy" id="1314806"/>
    <lineage>
        <taxon>Eukaryota</taxon>
        <taxon>Fungi</taxon>
        <taxon>Dikarya</taxon>
        <taxon>Basidiomycota</taxon>
        <taxon>Agaricomycotina</taxon>
        <taxon>Agaricomycetes</taxon>
        <taxon>Russulales</taxon>
        <taxon>Lachnocladiaceae</taxon>
        <taxon>Vararia</taxon>
    </lineage>
</organism>
<dbReference type="Proteomes" id="UP000814128">
    <property type="component" value="Unassembled WGS sequence"/>
</dbReference>
<accession>A0ACB8QDM6</accession>
<evidence type="ECO:0000313" key="2">
    <source>
        <dbReference type="Proteomes" id="UP000814128"/>
    </source>
</evidence>
<reference evidence="1" key="1">
    <citation type="submission" date="2021-02" db="EMBL/GenBank/DDBJ databases">
        <authorList>
            <consortium name="DOE Joint Genome Institute"/>
            <person name="Ahrendt S."/>
            <person name="Looney B.P."/>
            <person name="Miyauchi S."/>
            <person name="Morin E."/>
            <person name="Drula E."/>
            <person name="Courty P.E."/>
            <person name="Chicoki N."/>
            <person name="Fauchery L."/>
            <person name="Kohler A."/>
            <person name="Kuo A."/>
            <person name="Labutti K."/>
            <person name="Pangilinan J."/>
            <person name="Lipzen A."/>
            <person name="Riley R."/>
            <person name="Andreopoulos W."/>
            <person name="He G."/>
            <person name="Johnson J."/>
            <person name="Barry K.W."/>
            <person name="Grigoriev I.V."/>
            <person name="Nagy L."/>
            <person name="Hibbett D."/>
            <person name="Henrissat B."/>
            <person name="Matheny P.B."/>
            <person name="Labbe J."/>
            <person name="Martin F."/>
        </authorList>
    </citation>
    <scope>NUCLEOTIDE SEQUENCE</scope>
    <source>
        <strain evidence="1">EC-137</strain>
    </source>
</reference>
<comment type="caution">
    <text evidence="1">The sequence shown here is derived from an EMBL/GenBank/DDBJ whole genome shotgun (WGS) entry which is preliminary data.</text>
</comment>
<sequence length="286" mass="31770">MSDARTLLKAKRAQTRIAHPYASYSSTGQLRCTVCAAPVKHWEGHLGSKGHRMAVVRAREAEEARRRAEEAEEARRRAEEAEEARRRAEDAERTSSKRRALASSDSDSDSDSDSARTKRRRTTPGPAHDAPGFPADFFSDPLRAVPVLDDDDDEDMADDGDKDMADGGDKDMADAPAQESTPLDAEWAAFRASVLVPVAQTDDGRRAVFERATVVAEPELAAPTAFAGEAEEDAEEERRRREREERELIMDRLVEEERAQEEADGRVSALRSRLERARAARAARRA</sequence>
<gene>
    <name evidence="1" type="ORF">K488DRAFT_79981</name>
</gene>
<reference evidence="1" key="2">
    <citation type="journal article" date="2022" name="New Phytol.">
        <title>Evolutionary transition to the ectomycorrhizal habit in the genomes of a hyperdiverse lineage of mushroom-forming fungi.</title>
        <authorList>
            <person name="Looney B."/>
            <person name="Miyauchi S."/>
            <person name="Morin E."/>
            <person name="Drula E."/>
            <person name="Courty P.E."/>
            <person name="Kohler A."/>
            <person name="Kuo A."/>
            <person name="LaButti K."/>
            <person name="Pangilinan J."/>
            <person name="Lipzen A."/>
            <person name="Riley R."/>
            <person name="Andreopoulos W."/>
            <person name="He G."/>
            <person name="Johnson J."/>
            <person name="Nolan M."/>
            <person name="Tritt A."/>
            <person name="Barry K.W."/>
            <person name="Grigoriev I.V."/>
            <person name="Nagy L.G."/>
            <person name="Hibbett D."/>
            <person name="Henrissat B."/>
            <person name="Matheny P.B."/>
            <person name="Labbe J."/>
            <person name="Martin F.M."/>
        </authorList>
    </citation>
    <scope>NUCLEOTIDE SEQUENCE</scope>
    <source>
        <strain evidence="1">EC-137</strain>
    </source>
</reference>
<dbReference type="EMBL" id="MU273658">
    <property type="protein sequence ID" value="KAI0029747.1"/>
    <property type="molecule type" value="Genomic_DNA"/>
</dbReference>
<keyword evidence="2" id="KW-1185">Reference proteome</keyword>
<evidence type="ECO:0000313" key="1">
    <source>
        <dbReference type="EMBL" id="KAI0029747.1"/>
    </source>
</evidence>
<proteinExistence type="predicted"/>
<name>A0ACB8QDM6_9AGAM</name>